<keyword evidence="2" id="KW-0285">Flavoprotein</keyword>
<keyword evidence="9" id="KW-1185">Reference proteome</keyword>
<dbReference type="SUPFAM" id="SSF51905">
    <property type="entry name" value="FAD/NAD(P)-binding domain"/>
    <property type="match status" value="2"/>
</dbReference>
<dbReference type="PANTHER" id="PTHR43706">
    <property type="entry name" value="NADH DEHYDROGENASE"/>
    <property type="match status" value="1"/>
</dbReference>
<evidence type="ECO:0000313" key="9">
    <source>
        <dbReference type="Proteomes" id="UP001501115"/>
    </source>
</evidence>
<keyword evidence="3" id="KW-0274">FAD</keyword>
<keyword evidence="5" id="KW-0520">NAD</keyword>
<feature type="region of interest" description="Disordered" evidence="6">
    <location>
        <begin position="422"/>
        <end position="442"/>
    </location>
</feature>
<evidence type="ECO:0000256" key="2">
    <source>
        <dbReference type="ARBA" id="ARBA00022630"/>
    </source>
</evidence>
<dbReference type="PANTHER" id="PTHR43706:SF45">
    <property type="entry name" value="NADH DEHYDROGENASE-LIKE PROTEIN RV1812C"/>
    <property type="match status" value="1"/>
</dbReference>
<evidence type="ECO:0000256" key="1">
    <source>
        <dbReference type="ARBA" id="ARBA00005272"/>
    </source>
</evidence>
<organism evidence="8 9">
    <name type="scientific">Streptomyces venetus</name>
    <dbReference type="NCBI Taxonomy" id="1701086"/>
    <lineage>
        <taxon>Bacteria</taxon>
        <taxon>Bacillati</taxon>
        <taxon>Actinomycetota</taxon>
        <taxon>Actinomycetes</taxon>
        <taxon>Kitasatosporales</taxon>
        <taxon>Streptomycetaceae</taxon>
        <taxon>Streptomyces</taxon>
    </lineage>
</organism>
<dbReference type="Proteomes" id="UP001501115">
    <property type="component" value="Unassembled WGS sequence"/>
</dbReference>
<accession>A0ABP8FPQ7</accession>
<dbReference type="Gene3D" id="3.50.50.100">
    <property type="match status" value="1"/>
</dbReference>
<evidence type="ECO:0000256" key="3">
    <source>
        <dbReference type="ARBA" id="ARBA00022827"/>
    </source>
</evidence>
<comment type="similarity">
    <text evidence="1">Belongs to the NADH dehydrogenase family.</text>
</comment>
<evidence type="ECO:0000256" key="4">
    <source>
        <dbReference type="ARBA" id="ARBA00023002"/>
    </source>
</evidence>
<evidence type="ECO:0000256" key="5">
    <source>
        <dbReference type="ARBA" id="ARBA00023027"/>
    </source>
</evidence>
<dbReference type="InterPro" id="IPR045024">
    <property type="entry name" value="NDH-2"/>
</dbReference>
<comment type="caution">
    <text evidence="8">The sequence shown here is derived from an EMBL/GenBank/DDBJ whole genome shotgun (WGS) entry which is preliminary data.</text>
</comment>
<evidence type="ECO:0000259" key="7">
    <source>
        <dbReference type="Pfam" id="PF07992"/>
    </source>
</evidence>
<feature type="domain" description="FAD/NAD(P)-binding" evidence="7">
    <location>
        <begin position="13"/>
        <end position="319"/>
    </location>
</feature>
<evidence type="ECO:0000256" key="6">
    <source>
        <dbReference type="SAM" id="MobiDB-lite"/>
    </source>
</evidence>
<proteinExistence type="inferred from homology"/>
<name>A0ABP8FPQ7_9ACTN</name>
<reference evidence="9" key="1">
    <citation type="journal article" date="2019" name="Int. J. Syst. Evol. Microbiol.">
        <title>The Global Catalogue of Microorganisms (GCM) 10K type strain sequencing project: providing services to taxonomists for standard genome sequencing and annotation.</title>
        <authorList>
            <consortium name="The Broad Institute Genomics Platform"/>
            <consortium name="The Broad Institute Genome Sequencing Center for Infectious Disease"/>
            <person name="Wu L."/>
            <person name="Ma J."/>
        </authorList>
    </citation>
    <scope>NUCLEOTIDE SEQUENCE [LARGE SCALE GENOMIC DNA]</scope>
    <source>
        <strain evidence="9">JCM 31290</strain>
    </source>
</reference>
<dbReference type="InterPro" id="IPR036188">
    <property type="entry name" value="FAD/NAD-bd_sf"/>
</dbReference>
<gene>
    <name evidence="8" type="ORF">GCM10023086_27390</name>
</gene>
<dbReference type="InterPro" id="IPR023753">
    <property type="entry name" value="FAD/NAD-binding_dom"/>
</dbReference>
<keyword evidence="4" id="KW-0560">Oxidoreductase</keyword>
<sequence>MYTALRLQRRLKRELERDEAEITVVTPDPYMTYQPFLPEAAAGAISPRHVVVPLRRVLDRCRIVIGEATAVDHAKRTATVATLATEEEGTGGQLLPYDELVLAPGSVSRTLPIPGLADHGIGFKTLEEAIGLRNHVIEQMDIASSTRDPAIRDAALTFVFVGGGFAGVEALGELEDMARYAARYYHNVQPEDMKWILVEASDRILPEVGEEMGRYTVTELRRRNIDVRLRTRLDSCADRVAVLSDGARFPTRTVVWTAGVKPHPLLAATDLHRNDRGRLKCTPELTIEGTTHAWAAGDAAAVPDVTAAETGRECAPNAQHALRQAKVLADNIVHTLRGEPLTTYEHAYVGSVASLGLHKGVAHVYGRKLKGYPAWFMHRAYHLSRVPTFNRKARVLAEWALAGLFKREIVSLGSLEHPRAEFELAAGGKPPQDPSHNPKGSS</sequence>
<dbReference type="Pfam" id="PF07992">
    <property type="entry name" value="Pyr_redox_2"/>
    <property type="match status" value="1"/>
</dbReference>
<protein>
    <submittedName>
        <fullName evidence="8">NAD(P)/FAD-dependent oxidoreductase</fullName>
    </submittedName>
</protein>
<dbReference type="EMBL" id="BAABET010000003">
    <property type="protein sequence ID" value="GAA4308464.1"/>
    <property type="molecule type" value="Genomic_DNA"/>
</dbReference>
<evidence type="ECO:0000313" key="8">
    <source>
        <dbReference type="EMBL" id="GAA4308464.1"/>
    </source>
</evidence>